<reference evidence="2 3" key="1">
    <citation type="journal article" date="2023" name="Int. J. Syst. Evol. Microbiol.">
        <title>Methylocystis iwaonis sp. nov., a type II methane-oxidizing bacterium from surface soil of a rice paddy field in Japan, and emended description of the genus Methylocystis (ex Whittenbury et al. 1970) Bowman et al. 1993.</title>
        <authorList>
            <person name="Kaise H."/>
            <person name="Sawadogo J.B."/>
            <person name="Alam M.S."/>
            <person name="Ueno C."/>
            <person name="Dianou D."/>
            <person name="Shinjo R."/>
            <person name="Asakawa S."/>
        </authorList>
    </citation>
    <scope>NUCLEOTIDE SEQUENCE [LARGE SCALE GENOMIC DNA]</scope>
    <source>
        <strain evidence="2 3">SS37A-Re</strain>
    </source>
</reference>
<sequence length="89" mass="9650">MQIAGQLAAGHELSRAVLVFVVALLIGLLTLAAVASMRTDCSTENTYLGTQDGSYLVTENGERMIIGQEQQCHLLAGPFRLPLWRLPLP</sequence>
<dbReference type="Proteomes" id="UP001317629">
    <property type="component" value="Plasmid pSS37A-Re-2"/>
</dbReference>
<dbReference type="RefSeq" id="WP_281932611.1">
    <property type="nucleotide sequence ID" value="NZ_AP027144.1"/>
</dbReference>
<name>A0ABM8EER2_9HYPH</name>
<evidence type="ECO:0000256" key="1">
    <source>
        <dbReference type="SAM" id="Phobius"/>
    </source>
</evidence>
<geneLocation type="plasmid" evidence="2 3">
    <name>pSS37A-Re-2</name>
</geneLocation>
<keyword evidence="1" id="KW-0472">Membrane</keyword>
<accession>A0ABM8EER2</accession>
<gene>
    <name evidence="2" type="ORF">SS37A_40620</name>
</gene>
<protein>
    <submittedName>
        <fullName evidence="2">Uncharacterized protein</fullName>
    </submittedName>
</protein>
<proteinExistence type="predicted"/>
<organism evidence="2 3">
    <name type="scientific">Methylocystis iwaonis</name>
    <dbReference type="NCBI Taxonomy" id="2885079"/>
    <lineage>
        <taxon>Bacteria</taxon>
        <taxon>Pseudomonadati</taxon>
        <taxon>Pseudomonadota</taxon>
        <taxon>Alphaproteobacteria</taxon>
        <taxon>Hyphomicrobiales</taxon>
        <taxon>Methylocystaceae</taxon>
        <taxon>Methylocystis</taxon>
    </lineage>
</organism>
<evidence type="ECO:0000313" key="3">
    <source>
        <dbReference type="Proteomes" id="UP001317629"/>
    </source>
</evidence>
<keyword evidence="3" id="KW-1185">Reference proteome</keyword>
<feature type="transmembrane region" description="Helical" evidence="1">
    <location>
        <begin position="16"/>
        <end position="35"/>
    </location>
</feature>
<dbReference type="EMBL" id="AP027144">
    <property type="protein sequence ID" value="BDV36532.1"/>
    <property type="molecule type" value="Genomic_DNA"/>
</dbReference>
<keyword evidence="1" id="KW-0812">Transmembrane</keyword>
<keyword evidence="2" id="KW-0614">Plasmid</keyword>
<keyword evidence="1" id="KW-1133">Transmembrane helix</keyword>
<evidence type="ECO:0000313" key="2">
    <source>
        <dbReference type="EMBL" id="BDV36532.1"/>
    </source>
</evidence>